<accession>A0A238X1B2</accession>
<protein>
    <submittedName>
        <fullName evidence="1">Short chain dehydrogenase</fullName>
    </submittedName>
</protein>
<evidence type="ECO:0000313" key="2">
    <source>
        <dbReference type="Proteomes" id="UP000198420"/>
    </source>
</evidence>
<sequence length="58" mass="5826">MKYKIDKSAVVAVSGASGGIGRAAAVAFARRGVRVALLARGDEGLEGAAAGASRLLRR</sequence>
<dbReference type="InterPro" id="IPR002347">
    <property type="entry name" value="SDR_fam"/>
</dbReference>
<dbReference type="Pfam" id="PF00106">
    <property type="entry name" value="adh_short"/>
    <property type="match status" value="1"/>
</dbReference>
<name>A0A238X1B2_9ACTN</name>
<dbReference type="RefSeq" id="WP_245919071.1">
    <property type="nucleotide sequence ID" value="NZ_FZNP01000003.1"/>
</dbReference>
<dbReference type="EMBL" id="FZNP01000003">
    <property type="protein sequence ID" value="SNR52706.1"/>
    <property type="molecule type" value="Genomic_DNA"/>
</dbReference>
<dbReference type="Proteomes" id="UP000198420">
    <property type="component" value="Unassembled WGS sequence"/>
</dbReference>
<dbReference type="InterPro" id="IPR036291">
    <property type="entry name" value="NAD(P)-bd_dom_sf"/>
</dbReference>
<gene>
    <name evidence="1" type="ORF">SAMN06265355_103579</name>
</gene>
<organism evidence="1 2">
    <name type="scientific">Actinomadura mexicana</name>
    <dbReference type="NCBI Taxonomy" id="134959"/>
    <lineage>
        <taxon>Bacteria</taxon>
        <taxon>Bacillati</taxon>
        <taxon>Actinomycetota</taxon>
        <taxon>Actinomycetes</taxon>
        <taxon>Streptosporangiales</taxon>
        <taxon>Thermomonosporaceae</taxon>
        <taxon>Actinomadura</taxon>
    </lineage>
</organism>
<dbReference type="SUPFAM" id="SSF51735">
    <property type="entry name" value="NAD(P)-binding Rossmann-fold domains"/>
    <property type="match status" value="1"/>
</dbReference>
<proteinExistence type="predicted"/>
<reference evidence="2" key="1">
    <citation type="submission" date="2017-06" db="EMBL/GenBank/DDBJ databases">
        <authorList>
            <person name="Varghese N."/>
            <person name="Submissions S."/>
        </authorList>
    </citation>
    <scope>NUCLEOTIDE SEQUENCE [LARGE SCALE GENOMIC DNA]</scope>
    <source>
        <strain evidence="2">DSM 44485</strain>
    </source>
</reference>
<keyword evidence="2" id="KW-1185">Reference proteome</keyword>
<evidence type="ECO:0000313" key="1">
    <source>
        <dbReference type="EMBL" id="SNR52706.1"/>
    </source>
</evidence>
<dbReference type="AlphaFoldDB" id="A0A238X1B2"/>
<dbReference type="Gene3D" id="3.40.50.720">
    <property type="entry name" value="NAD(P)-binding Rossmann-like Domain"/>
    <property type="match status" value="1"/>
</dbReference>